<evidence type="ECO:0000256" key="11">
    <source>
        <dbReference type="SAM" id="Phobius"/>
    </source>
</evidence>
<dbReference type="EMBL" id="CP060036">
    <property type="protein sequence ID" value="QOT73535.1"/>
    <property type="molecule type" value="Genomic_DNA"/>
</dbReference>
<evidence type="ECO:0000256" key="10">
    <source>
        <dbReference type="ARBA" id="ARBA00023136"/>
    </source>
</evidence>
<reference evidence="18" key="6">
    <citation type="journal article" date="2019" name="Int. J. Syst. Evol. Microbiol.">
        <title>The Global Catalogue of Microorganisms (GCM) 10K type strain sequencing project: providing services to taxonomists for standard genome sequencing and annotation.</title>
        <authorList>
            <consortium name="The Broad Institute Genomics Platform"/>
            <consortium name="The Broad Institute Genome Sequencing Center for Infectious Disease"/>
            <person name="Wu L."/>
            <person name="Ma J."/>
        </authorList>
    </citation>
    <scope>NUCLEOTIDE SEQUENCE [LARGE SCALE GENOMIC DNA]</scope>
    <source>
        <strain evidence="18">CCM 7327</strain>
    </source>
</reference>
<accession>A0A292ZLA5</accession>
<dbReference type="Gene3D" id="1.10.3730.20">
    <property type="match status" value="1"/>
</dbReference>
<evidence type="ECO:0000313" key="13">
    <source>
        <dbReference type="EMBL" id="GAY23653.1"/>
    </source>
</evidence>
<keyword evidence="2" id="KW-1003">Cell membrane</keyword>
<keyword evidence="5" id="KW-0441">Lipid A biosynthesis</keyword>
<evidence type="ECO:0000256" key="9">
    <source>
        <dbReference type="ARBA" id="ARBA00023098"/>
    </source>
</evidence>
<dbReference type="InterPro" id="IPR000390">
    <property type="entry name" value="Small_drug/metabolite_transptr"/>
</dbReference>
<dbReference type="RefSeq" id="WP_025547692.1">
    <property type="nucleotide sequence ID" value="NZ_BATN01000013.1"/>
</dbReference>
<dbReference type="Proteomes" id="UP000593663">
    <property type="component" value="Chromosome 2"/>
</dbReference>
<evidence type="ECO:0000256" key="4">
    <source>
        <dbReference type="ARBA" id="ARBA00022519"/>
    </source>
</evidence>
<evidence type="ECO:0000256" key="8">
    <source>
        <dbReference type="ARBA" id="ARBA00022989"/>
    </source>
</evidence>
<gene>
    <name evidence="14" type="ORF">GCM10019071_28920</name>
    <name evidence="15" type="ORF">H5V43_20210</name>
    <name evidence="13" type="ORF">SFOMI_4231</name>
</gene>
<evidence type="ECO:0000256" key="6">
    <source>
        <dbReference type="ARBA" id="ARBA00022692"/>
    </source>
</evidence>
<keyword evidence="7" id="KW-0448">Lipopolysaccharide biosynthesis</keyword>
<feature type="transmembrane region" description="Helical" evidence="11">
    <location>
        <begin position="93"/>
        <end position="112"/>
    </location>
</feature>
<dbReference type="GO" id="GO:0009103">
    <property type="term" value="P:lipopolysaccharide biosynthetic process"/>
    <property type="evidence" value="ECO:0007669"/>
    <property type="project" value="UniProtKB-KW"/>
</dbReference>
<dbReference type="GO" id="GO:0022857">
    <property type="term" value="F:transmembrane transporter activity"/>
    <property type="evidence" value="ECO:0007669"/>
    <property type="project" value="InterPro"/>
</dbReference>
<reference evidence="17" key="7">
    <citation type="submission" date="2020-08" db="EMBL/GenBank/DDBJ databases">
        <title>Complete genome sequence of Sphingobium barthaii strain KK22, a high-molecular-weight polycyclic aromatic hydrocarbon-degrading soil bacterium.</title>
        <authorList>
            <person name="Mori J.F."/>
            <person name="Kanaly R.A."/>
        </authorList>
    </citation>
    <scope>NUCLEOTIDE SEQUENCE [LARGE SCALE GENOMIC DNA]</scope>
    <source>
        <strain evidence="17">KK22</strain>
    </source>
</reference>
<reference evidence="13 16" key="2">
    <citation type="journal article" date="2013" name="Environ. Sci. Technol.">
        <title>The 4-tert-butylphenol-utilizing bacterium Sphingobium fuliginis OMI can degrade bisphenols via phenolic ring hydroxylation and meta-cleavage pathway.</title>
        <authorList>
            <person name="Ogata Y."/>
            <person name="Goda S."/>
            <person name="Toyama T."/>
            <person name="Sei K."/>
            <person name="Ike M."/>
        </authorList>
    </citation>
    <scope>NUCLEOTIDE SEQUENCE [LARGE SCALE GENOMIC DNA]</scope>
    <source>
        <strain evidence="13 16">OMI</strain>
    </source>
</reference>
<dbReference type="AlphaFoldDB" id="A0A292ZLA5"/>
<reference evidence="13" key="5">
    <citation type="submission" date="2017-10" db="EMBL/GenBank/DDBJ databases">
        <authorList>
            <person name="Banno H."/>
            <person name="Chua N.-H."/>
        </authorList>
    </citation>
    <scope>NUCLEOTIDE SEQUENCE</scope>
    <source>
        <strain evidence="13">OMI</strain>
    </source>
</reference>
<keyword evidence="18" id="KW-1185">Reference proteome</keyword>
<dbReference type="Proteomes" id="UP000628109">
    <property type="component" value="Unassembled WGS sequence"/>
</dbReference>
<keyword evidence="10 11" id="KW-0472">Membrane</keyword>
<evidence type="ECO:0000313" key="17">
    <source>
        <dbReference type="Proteomes" id="UP000593663"/>
    </source>
</evidence>
<dbReference type="PANTHER" id="PTHR30561:SF9">
    <property type="entry name" value="4-AMINO-4-DEOXY-L-ARABINOSE-PHOSPHOUNDECAPRENOL FLIPPASE SUBUNIT ARNF-RELATED"/>
    <property type="match status" value="1"/>
</dbReference>
<protein>
    <submittedName>
        <fullName evidence="15">EamA family transporter</fullName>
    </submittedName>
</protein>
<evidence type="ECO:0000256" key="7">
    <source>
        <dbReference type="ARBA" id="ARBA00022985"/>
    </source>
</evidence>
<evidence type="ECO:0000256" key="3">
    <source>
        <dbReference type="ARBA" id="ARBA00022516"/>
    </source>
</evidence>
<keyword evidence="4" id="KW-0997">Cell inner membrane</keyword>
<dbReference type="PANTHER" id="PTHR30561">
    <property type="entry name" value="SMR FAMILY PROTON-DEPENDENT DRUG EFFLUX TRANSPORTER SUGE"/>
    <property type="match status" value="1"/>
</dbReference>
<dbReference type="InterPro" id="IPR000620">
    <property type="entry name" value="EamA_dom"/>
</dbReference>
<evidence type="ECO:0000256" key="5">
    <source>
        <dbReference type="ARBA" id="ARBA00022556"/>
    </source>
</evidence>
<reference evidence="14" key="3">
    <citation type="journal article" date="2014" name="Int. J. Syst. Evol. Microbiol.">
        <title>Complete genome of a new Firmicutes species belonging to the dominant human colonic microbiota ('Ruminococcus bicirculans') reveals two chromosomes and a selective capacity to utilize plant glucans.</title>
        <authorList>
            <consortium name="NISC Comparative Sequencing Program"/>
            <person name="Wegmann U."/>
            <person name="Louis P."/>
            <person name="Goesmann A."/>
            <person name="Henrissat B."/>
            <person name="Duncan S.H."/>
            <person name="Flint H.J."/>
        </authorList>
    </citation>
    <scope>NUCLEOTIDE SEQUENCE</scope>
    <source>
        <strain evidence="14">CCM 7327</strain>
    </source>
</reference>
<sequence length="136" mass="13812">MPAQALAEHRAAAGLLWPLLVLTCVLLSSGSQVLMKIGMNGVPVQNALARGSAIEIATTIATTPLVIVGMAMFGLSAGAWLMVLSRMNLSQAYPCVALGIVVTAICGFWLLGEAISPARLGGIGLIVAGVLVTGLS</sequence>
<dbReference type="Pfam" id="PF00892">
    <property type="entry name" value="EamA"/>
    <property type="match status" value="1"/>
</dbReference>
<name>A0A292ZLA5_SPHSA</name>
<dbReference type="Proteomes" id="UP000221538">
    <property type="component" value="Unassembled WGS sequence"/>
</dbReference>
<evidence type="ECO:0000313" key="14">
    <source>
        <dbReference type="EMBL" id="GFZ96704.1"/>
    </source>
</evidence>
<dbReference type="SUPFAM" id="SSF103481">
    <property type="entry name" value="Multidrug resistance efflux transporter EmrE"/>
    <property type="match status" value="1"/>
</dbReference>
<dbReference type="InterPro" id="IPR037185">
    <property type="entry name" value="EmrE-like"/>
</dbReference>
<evidence type="ECO:0000259" key="12">
    <source>
        <dbReference type="Pfam" id="PF00892"/>
    </source>
</evidence>
<dbReference type="EMBL" id="BMDU01000006">
    <property type="protein sequence ID" value="GFZ96704.1"/>
    <property type="molecule type" value="Genomic_DNA"/>
</dbReference>
<keyword evidence="9" id="KW-0443">Lipid metabolism</keyword>
<feature type="transmembrane region" description="Helical" evidence="11">
    <location>
        <begin position="118"/>
        <end position="135"/>
    </location>
</feature>
<reference evidence="15" key="8">
    <citation type="journal article" date="2021" name="Microbiol. Resour. Announc.">
        <title>Complete Genome Sequence of Sphingobium barthaii KK22, a High-Molecular-Weight Polycyclic Aromatic Hydrocarbon-Degrading Soil Bacterium.</title>
        <authorList>
            <person name="Mori J.F."/>
            <person name="Kanaly R.A."/>
        </authorList>
    </citation>
    <scope>NUCLEOTIDE SEQUENCE</scope>
    <source>
        <strain evidence="15">KK22</strain>
    </source>
</reference>
<dbReference type="KEGG" id="sbar:H5V43_20210"/>
<keyword evidence="6 11" id="KW-0812">Transmembrane</keyword>
<evidence type="ECO:0000256" key="1">
    <source>
        <dbReference type="ARBA" id="ARBA00004651"/>
    </source>
</evidence>
<keyword evidence="8 11" id="KW-1133">Transmembrane helix</keyword>
<organism evidence="13 16">
    <name type="scientific">Sphingobium fuliginis (strain ATCC 27551)</name>
    <dbReference type="NCBI Taxonomy" id="336203"/>
    <lineage>
        <taxon>Bacteria</taxon>
        <taxon>Pseudomonadati</taxon>
        <taxon>Pseudomonadota</taxon>
        <taxon>Alphaproteobacteria</taxon>
        <taxon>Sphingomonadales</taxon>
        <taxon>Sphingomonadaceae</taxon>
        <taxon>Sphingobium</taxon>
    </lineage>
</organism>
<reference evidence="13 16" key="1">
    <citation type="journal article" date="2013" name="Biodegradation">
        <title>Occurrence of 4-tert-butylphenol (4-t-BP) biodegradation in an aquatic sample caused by the presence of Spirodela polyrrhiza and isolation of a 4-t-BP-utilizing bacterium.</title>
        <authorList>
            <person name="Ogata Y."/>
            <person name="Toyama T."/>
            <person name="Yu N."/>
            <person name="Wang X."/>
            <person name="Sei K."/>
            <person name="Ike M."/>
        </authorList>
    </citation>
    <scope>NUCLEOTIDE SEQUENCE [LARGE SCALE GENOMIC DNA]</scope>
    <source>
        <strain evidence="13 16">OMI</strain>
    </source>
</reference>
<feature type="transmembrane region" description="Helical" evidence="11">
    <location>
        <begin position="54"/>
        <end position="81"/>
    </location>
</feature>
<evidence type="ECO:0000256" key="2">
    <source>
        <dbReference type="ARBA" id="ARBA00022475"/>
    </source>
</evidence>
<comment type="subcellular location">
    <subcellularLocation>
        <location evidence="1">Cell membrane</location>
        <topology evidence="1">Multi-pass membrane protein</topology>
    </subcellularLocation>
</comment>
<feature type="domain" description="EamA" evidence="12">
    <location>
        <begin position="58"/>
        <end position="133"/>
    </location>
</feature>
<reference evidence="13" key="4">
    <citation type="submission" date="2017-10" db="EMBL/GenBank/DDBJ databases">
        <title>Bioaugmenting a lab-scale membrane bioreactor with Sphingobium fuliginis OMI to degrade 4-tert-butylphenol.</title>
        <authorList>
            <person name="Takada K."/>
            <person name="Shiba T."/>
            <person name="Soda S."/>
            <person name="Inoue D."/>
            <person name="Miyake M."/>
            <person name="Eguchi M."/>
            <person name="Ike M."/>
        </authorList>
    </citation>
    <scope>NUCLEOTIDE SEQUENCE</scope>
    <source>
        <strain evidence="13">OMI</strain>
    </source>
</reference>
<dbReference type="EMBL" id="BEWI01000032">
    <property type="protein sequence ID" value="GAY23653.1"/>
    <property type="molecule type" value="Genomic_DNA"/>
</dbReference>
<reference evidence="14" key="9">
    <citation type="submission" date="2024-05" db="EMBL/GenBank/DDBJ databases">
        <authorList>
            <person name="Sun Q."/>
            <person name="Sedlacek I."/>
        </authorList>
    </citation>
    <scope>NUCLEOTIDE SEQUENCE</scope>
    <source>
        <strain evidence="14">CCM 7327</strain>
    </source>
</reference>
<dbReference type="GO" id="GO:0005886">
    <property type="term" value="C:plasma membrane"/>
    <property type="evidence" value="ECO:0007669"/>
    <property type="project" value="UniProtKB-SubCell"/>
</dbReference>
<evidence type="ECO:0000313" key="16">
    <source>
        <dbReference type="Proteomes" id="UP000221538"/>
    </source>
</evidence>
<evidence type="ECO:0000313" key="15">
    <source>
        <dbReference type="EMBL" id="QOT73535.1"/>
    </source>
</evidence>
<evidence type="ECO:0000313" key="18">
    <source>
        <dbReference type="Proteomes" id="UP000628109"/>
    </source>
</evidence>
<dbReference type="GO" id="GO:0009245">
    <property type="term" value="P:lipid A biosynthetic process"/>
    <property type="evidence" value="ECO:0007669"/>
    <property type="project" value="UniProtKB-KW"/>
</dbReference>
<keyword evidence="3" id="KW-0444">Lipid biosynthesis</keyword>
<proteinExistence type="predicted"/>